<dbReference type="KEGG" id="pgr:PGTG_22552"/>
<dbReference type="GO" id="GO:0006397">
    <property type="term" value="P:mRNA processing"/>
    <property type="evidence" value="ECO:0007669"/>
    <property type="project" value="UniProtKB-KW"/>
</dbReference>
<keyword evidence="1" id="KW-0507">mRNA processing</keyword>
<dbReference type="GO" id="GO:0003676">
    <property type="term" value="F:nucleic acid binding"/>
    <property type="evidence" value="ECO:0007669"/>
    <property type="project" value="InterPro"/>
</dbReference>
<dbReference type="InterPro" id="IPR036875">
    <property type="entry name" value="Znf_CCHC_sf"/>
</dbReference>
<feature type="compositionally biased region" description="Polar residues" evidence="2">
    <location>
        <begin position="375"/>
        <end position="385"/>
    </location>
</feature>
<gene>
    <name evidence="3" type="ORF">PGTG_22552</name>
</gene>
<evidence type="ECO:0000256" key="2">
    <source>
        <dbReference type="SAM" id="MobiDB-lite"/>
    </source>
</evidence>
<protein>
    <recommendedName>
        <fullName evidence="5">CCHC-type domain-containing protein</fullName>
    </recommendedName>
</protein>
<reference evidence="4" key="1">
    <citation type="journal article" date="2011" name="Proc. Natl. Acad. Sci. U.S.A.">
        <title>Obligate biotrophy features unraveled by the genomic analysis of rust fungi.</title>
        <authorList>
            <person name="Duplessis S."/>
            <person name="Cuomo C.A."/>
            <person name="Lin Y.-C."/>
            <person name="Aerts A."/>
            <person name="Tisserant E."/>
            <person name="Veneault-Fourrey C."/>
            <person name="Joly D.L."/>
            <person name="Hacquard S."/>
            <person name="Amselem J."/>
            <person name="Cantarel B.L."/>
            <person name="Chiu R."/>
            <person name="Coutinho P.M."/>
            <person name="Feau N."/>
            <person name="Field M."/>
            <person name="Frey P."/>
            <person name="Gelhaye E."/>
            <person name="Goldberg J."/>
            <person name="Grabherr M.G."/>
            <person name="Kodira C.D."/>
            <person name="Kohler A."/>
            <person name="Kuees U."/>
            <person name="Lindquist E.A."/>
            <person name="Lucas S.M."/>
            <person name="Mago R."/>
            <person name="Mauceli E."/>
            <person name="Morin E."/>
            <person name="Murat C."/>
            <person name="Pangilinan J.L."/>
            <person name="Park R."/>
            <person name="Pearson M."/>
            <person name="Quesneville H."/>
            <person name="Rouhier N."/>
            <person name="Sakthikumar S."/>
            <person name="Salamov A.A."/>
            <person name="Schmutz J."/>
            <person name="Selles B."/>
            <person name="Shapiro H."/>
            <person name="Tanguay P."/>
            <person name="Tuskan G.A."/>
            <person name="Henrissat B."/>
            <person name="Van de Peer Y."/>
            <person name="Rouze P."/>
            <person name="Ellis J.G."/>
            <person name="Dodds P.N."/>
            <person name="Schein J.E."/>
            <person name="Zhong S."/>
            <person name="Hamelin R.C."/>
            <person name="Grigoriev I.V."/>
            <person name="Szabo L.J."/>
            <person name="Martin F."/>
        </authorList>
    </citation>
    <scope>NUCLEOTIDE SEQUENCE [LARGE SCALE GENOMIC DNA]</scope>
    <source>
        <strain evidence="4">CRL 75-36-700-3 / race SCCL</strain>
    </source>
</reference>
<name>H6QV34_PUCGT</name>
<dbReference type="InParanoid" id="H6QV34"/>
<evidence type="ECO:0000313" key="3">
    <source>
        <dbReference type="EMBL" id="EHS62647.1"/>
    </source>
</evidence>
<evidence type="ECO:0000313" key="4">
    <source>
        <dbReference type="Proteomes" id="UP000008783"/>
    </source>
</evidence>
<dbReference type="GO" id="GO:0008270">
    <property type="term" value="F:zinc ion binding"/>
    <property type="evidence" value="ECO:0007669"/>
    <property type="project" value="InterPro"/>
</dbReference>
<sequence length="567" mass="62129">MVHTRRSTKDTLFGPLPPPTRRRRPVSIFERQRKLEYRRLSKLPALPPSPPLTPPPQNPTDTQPTLQLGSLIEDLNNFSISDVDPVIPDFPRNPTIDLPIDNNRPPSPFLSPLSHIFSQFLTRHSPAFSPRIRPFSPIERPTQMSTSTSSEITPRSKFLQQPRIYKQDVEQLTADGSNFDKWKRGLTRIVLLTLGHPNFFDKPENYSKLSDQENTCLLFLIQITIHDELASLVDQYTKGTEAYDAVQTNFQGTVRFRQMELIDKLLELRVSGPSTEPAQIPGLFNKIFETFTGLQKVGAGLSPLVESLILQAVVPAPSSMSRSQLFQNISLQLGKKPDVTARDIQTIITSAYGESLRFDSSPSSTVSVFRTWPNQTQWGTSTQNPIRPPRQNPFQQINPGAQQSPSSLNINRQPNVGRPGHPTIDDIAAAINNIRKGNRGPSDPNIFTGKPCSYCGGSGHWRSSCPTLRRDANLPPPDTSTPGRPASGFARQAAPPNDSATGSTSNAAVRSAVAADATGADGAGTVLDSGATHHVSGSFHLFSNLSCLRPPIKLNLASSDGSMMATL</sequence>
<feature type="region of interest" description="Disordered" evidence="2">
    <location>
        <begin position="466"/>
        <end position="507"/>
    </location>
</feature>
<feature type="region of interest" description="Disordered" evidence="2">
    <location>
        <begin position="133"/>
        <end position="153"/>
    </location>
</feature>
<dbReference type="EMBL" id="DS178370">
    <property type="protein sequence ID" value="EHS62647.1"/>
    <property type="molecule type" value="Genomic_DNA"/>
</dbReference>
<feature type="compositionally biased region" description="Pro residues" evidence="2">
    <location>
        <begin position="45"/>
        <end position="58"/>
    </location>
</feature>
<dbReference type="RefSeq" id="XP_003888635.1">
    <property type="nucleotide sequence ID" value="XM_003888586.1"/>
</dbReference>
<organism evidence="3 4">
    <name type="scientific">Puccinia graminis f. sp. tritici (strain CRL 75-36-700-3 / race SCCL)</name>
    <name type="common">Black stem rust fungus</name>
    <dbReference type="NCBI Taxonomy" id="418459"/>
    <lineage>
        <taxon>Eukaryota</taxon>
        <taxon>Fungi</taxon>
        <taxon>Dikarya</taxon>
        <taxon>Basidiomycota</taxon>
        <taxon>Pucciniomycotina</taxon>
        <taxon>Pucciniomycetes</taxon>
        <taxon>Pucciniales</taxon>
        <taxon>Pucciniaceae</taxon>
        <taxon>Puccinia</taxon>
    </lineage>
</organism>
<proteinExistence type="predicted"/>
<dbReference type="Proteomes" id="UP000008783">
    <property type="component" value="Unassembled WGS sequence"/>
</dbReference>
<dbReference type="GeneID" id="13542298"/>
<accession>H6QV34</accession>
<dbReference type="VEuPathDB" id="FungiDB:PGTG_22552"/>
<feature type="region of interest" description="Disordered" evidence="2">
    <location>
        <begin position="39"/>
        <end position="64"/>
    </location>
</feature>
<dbReference type="HOGENOM" id="CLU_028755_1_0_1"/>
<dbReference type="OrthoDB" id="2505547at2759"/>
<dbReference type="AlphaFoldDB" id="H6QV34"/>
<feature type="compositionally biased region" description="Polar residues" evidence="2">
    <location>
        <begin position="392"/>
        <end position="414"/>
    </location>
</feature>
<feature type="region of interest" description="Disordered" evidence="2">
    <location>
        <begin position="375"/>
        <end position="420"/>
    </location>
</feature>
<evidence type="ECO:0000256" key="1">
    <source>
        <dbReference type="ARBA" id="ARBA00022664"/>
    </source>
</evidence>
<evidence type="ECO:0008006" key="5">
    <source>
        <dbReference type="Google" id="ProtNLM"/>
    </source>
</evidence>
<feature type="region of interest" description="Disordered" evidence="2">
    <location>
        <begin position="1"/>
        <end position="27"/>
    </location>
</feature>
<feature type="compositionally biased region" description="Polar residues" evidence="2">
    <location>
        <begin position="142"/>
        <end position="153"/>
    </location>
</feature>
<keyword evidence="4" id="KW-1185">Reference proteome</keyword>
<dbReference type="SUPFAM" id="SSF57756">
    <property type="entry name" value="Retrovirus zinc finger-like domains"/>
    <property type="match status" value="1"/>
</dbReference>